<reference evidence="2" key="1">
    <citation type="journal article" date="2020" name="Fungal Divers.">
        <title>Resolving the Mortierellaceae phylogeny through synthesis of multi-gene phylogenetics and phylogenomics.</title>
        <authorList>
            <person name="Vandepol N."/>
            <person name="Liber J."/>
            <person name="Desiro A."/>
            <person name="Na H."/>
            <person name="Kennedy M."/>
            <person name="Barry K."/>
            <person name="Grigoriev I.V."/>
            <person name="Miller A.N."/>
            <person name="O'Donnell K."/>
            <person name="Stajich J.E."/>
            <person name="Bonito G."/>
        </authorList>
    </citation>
    <scope>NUCLEOTIDE SEQUENCE</scope>
    <source>
        <strain evidence="2">NVP60</strain>
    </source>
</reference>
<proteinExistence type="predicted"/>
<evidence type="ECO:0000313" key="2">
    <source>
        <dbReference type="EMBL" id="KAG0288695.1"/>
    </source>
</evidence>
<keyword evidence="3" id="KW-1185">Reference proteome</keyword>
<sequence>MERQIQDYLNKAPSDVSRGKVYILYKRLRAFDKFRGKGDSKSLRKFKHWMLVIVFDSKDKTEPDADNTMLVPDTMKREFETSDPESNTIKSDSDSVEPTFDTMRSDSDTIKSESNPIKSYSSSFMLDSDNDNNNDSGISSDNDDIDSDSDTGTIKIKFDYIEASFPTGFMIDFGEEGDDTGKGMVLLSRYNESVGPPLRYFLANITISPETLISQIQDMFDEWTEYSLTHCNCQHFAQHVLSHFDQYLSDKEPYILKVSKKIGLTFAGCLGYIFSSRVSKCHEE</sequence>
<dbReference type="OrthoDB" id="2341665at2759"/>
<accession>A0A9P6QNR4</accession>
<feature type="compositionally biased region" description="Polar residues" evidence="1">
    <location>
        <begin position="112"/>
        <end position="125"/>
    </location>
</feature>
<feature type="compositionally biased region" description="Low complexity" evidence="1">
    <location>
        <begin position="131"/>
        <end position="140"/>
    </location>
</feature>
<dbReference type="AlphaFoldDB" id="A0A9P6QNR4"/>
<dbReference type="Proteomes" id="UP000823405">
    <property type="component" value="Unassembled WGS sequence"/>
</dbReference>
<dbReference type="EMBL" id="JAAAIN010002975">
    <property type="protein sequence ID" value="KAG0288695.1"/>
    <property type="molecule type" value="Genomic_DNA"/>
</dbReference>
<protein>
    <recommendedName>
        <fullName evidence="4">PPPDE domain-containing protein</fullName>
    </recommendedName>
</protein>
<gene>
    <name evidence="2" type="ORF">BGZ97_006693</name>
</gene>
<evidence type="ECO:0000313" key="3">
    <source>
        <dbReference type="Proteomes" id="UP000823405"/>
    </source>
</evidence>
<evidence type="ECO:0008006" key="4">
    <source>
        <dbReference type="Google" id="ProtNLM"/>
    </source>
</evidence>
<comment type="caution">
    <text evidence="2">The sequence shown here is derived from an EMBL/GenBank/DDBJ whole genome shotgun (WGS) entry which is preliminary data.</text>
</comment>
<name>A0A9P6QNR4_9FUNG</name>
<organism evidence="2 3">
    <name type="scientific">Linnemannia gamsii</name>
    <dbReference type="NCBI Taxonomy" id="64522"/>
    <lineage>
        <taxon>Eukaryota</taxon>
        <taxon>Fungi</taxon>
        <taxon>Fungi incertae sedis</taxon>
        <taxon>Mucoromycota</taxon>
        <taxon>Mortierellomycotina</taxon>
        <taxon>Mortierellomycetes</taxon>
        <taxon>Mortierellales</taxon>
        <taxon>Mortierellaceae</taxon>
        <taxon>Linnemannia</taxon>
    </lineage>
</organism>
<feature type="region of interest" description="Disordered" evidence="1">
    <location>
        <begin position="62"/>
        <end position="146"/>
    </location>
</feature>
<evidence type="ECO:0000256" key="1">
    <source>
        <dbReference type="SAM" id="MobiDB-lite"/>
    </source>
</evidence>